<keyword evidence="1" id="KW-0732">Signal</keyword>
<evidence type="ECO:0000256" key="1">
    <source>
        <dbReference type="SAM" id="SignalP"/>
    </source>
</evidence>
<reference evidence="2 3" key="1">
    <citation type="submission" date="2022-12" db="EMBL/GenBank/DDBJ databases">
        <title>Chromosome-level genome assembly of true bugs.</title>
        <authorList>
            <person name="Ma L."/>
            <person name="Li H."/>
        </authorList>
    </citation>
    <scope>NUCLEOTIDE SEQUENCE [LARGE SCALE GENOMIC DNA]</scope>
    <source>
        <strain evidence="2">Lab_2022b</strain>
    </source>
</reference>
<dbReference type="EMBL" id="JAPXFL010000012">
    <property type="protein sequence ID" value="KAK9498667.1"/>
    <property type="molecule type" value="Genomic_DNA"/>
</dbReference>
<gene>
    <name evidence="2" type="ORF">O3M35_003247</name>
</gene>
<dbReference type="AlphaFoldDB" id="A0AAW1CJT1"/>
<keyword evidence="3" id="KW-1185">Reference proteome</keyword>
<name>A0AAW1CJT1_9HEMI</name>
<protein>
    <submittedName>
        <fullName evidence="2">Uncharacterized protein</fullName>
    </submittedName>
</protein>
<dbReference type="Proteomes" id="UP001461498">
    <property type="component" value="Unassembled WGS sequence"/>
</dbReference>
<evidence type="ECO:0000313" key="3">
    <source>
        <dbReference type="Proteomes" id="UP001461498"/>
    </source>
</evidence>
<organism evidence="2 3">
    <name type="scientific">Rhynocoris fuscipes</name>
    <dbReference type="NCBI Taxonomy" id="488301"/>
    <lineage>
        <taxon>Eukaryota</taxon>
        <taxon>Metazoa</taxon>
        <taxon>Ecdysozoa</taxon>
        <taxon>Arthropoda</taxon>
        <taxon>Hexapoda</taxon>
        <taxon>Insecta</taxon>
        <taxon>Pterygota</taxon>
        <taxon>Neoptera</taxon>
        <taxon>Paraneoptera</taxon>
        <taxon>Hemiptera</taxon>
        <taxon>Heteroptera</taxon>
        <taxon>Panheteroptera</taxon>
        <taxon>Cimicomorpha</taxon>
        <taxon>Reduviidae</taxon>
        <taxon>Harpactorinae</taxon>
        <taxon>Harpactorini</taxon>
        <taxon>Rhynocoris</taxon>
    </lineage>
</organism>
<proteinExistence type="predicted"/>
<comment type="caution">
    <text evidence="2">The sequence shown here is derived from an EMBL/GenBank/DDBJ whole genome shotgun (WGS) entry which is preliminary data.</text>
</comment>
<sequence>MNSYASITLLVLIVATTFAQKADETKSLDDVQQLEQPDAEDLKPAESTSYYTVPFVYSRYSPYYGYYYPYYRRPFIGYGYRPYVGLKAFLPYGIPLYG</sequence>
<feature type="signal peptide" evidence="1">
    <location>
        <begin position="1"/>
        <end position="19"/>
    </location>
</feature>
<evidence type="ECO:0000313" key="2">
    <source>
        <dbReference type="EMBL" id="KAK9498667.1"/>
    </source>
</evidence>
<accession>A0AAW1CJT1</accession>
<feature type="chain" id="PRO_5044024752" evidence="1">
    <location>
        <begin position="20"/>
        <end position="98"/>
    </location>
</feature>